<dbReference type="Proteomes" id="UP000243217">
    <property type="component" value="Unassembled WGS sequence"/>
</dbReference>
<evidence type="ECO:0000313" key="4">
    <source>
        <dbReference type="Proteomes" id="UP000243217"/>
    </source>
</evidence>
<comment type="caution">
    <text evidence="3">The sequence shown here is derived from an EMBL/GenBank/DDBJ whole genome shotgun (WGS) entry which is preliminary data.</text>
</comment>
<feature type="domain" description="Helicase-associated" evidence="2">
    <location>
        <begin position="293"/>
        <end position="365"/>
    </location>
</feature>
<dbReference type="STRING" id="74557.A0A1W0AAS5"/>
<dbReference type="AlphaFoldDB" id="A0A1W0AAS5"/>
<evidence type="ECO:0000256" key="1">
    <source>
        <dbReference type="SAM" id="MobiDB-lite"/>
    </source>
</evidence>
<keyword evidence="4" id="KW-1185">Reference proteome</keyword>
<dbReference type="InterPro" id="IPR005114">
    <property type="entry name" value="Helicase_assoc"/>
</dbReference>
<feature type="domain" description="Helicase-associated" evidence="2">
    <location>
        <begin position="218"/>
        <end position="288"/>
    </location>
</feature>
<dbReference type="PANTHER" id="PTHR37066">
    <property type="entry name" value="HELICASE-ASSOCIATED"/>
    <property type="match status" value="1"/>
</dbReference>
<proteinExistence type="predicted"/>
<evidence type="ECO:0000313" key="3">
    <source>
        <dbReference type="EMBL" id="OQS07298.1"/>
    </source>
</evidence>
<protein>
    <recommendedName>
        <fullName evidence="2">Helicase-associated domain-containing protein</fullName>
    </recommendedName>
</protein>
<dbReference type="PANTHER" id="PTHR37066:SF1">
    <property type="entry name" value="LNS2_PITP DOMAIN-CONTAINING PROTEIN"/>
    <property type="match status" value="1"/>
</dbReference>
<reference evidence="3 4" key="1">
    <citation type="journal article" date="2014" name="Genome Biol. Evol.">
        <title>The secreted proteins of Achlya hypogyna and Thraustotheca clavata identify the ancestral oomycete secretome and reveal gene acquisitions by horizontal gene transfer.</title>
        <authorList>
            <person name="Misner I."/>
            <person name="Blouin N."/>
            <person name="Leonard G."/>
            <person name="Richards T.A."/>
            <person name="Lane C.E."/>
        </authorList>
    </citation>
    <scope>NUCLEOTIDE SEQUENCE [LARGE SCALE GENOMIC DNA]</scope>
    <source>
        <strain evidence="3 4">ATCC 34112</strain>
    </source>
</reference>
<accession>A0A1W0AAS5</accession>
<dbReference type="Pfam" id="PF03457">
    <property type="entry name" value="HA"/>
    <property type="match status" value="3"/>
</dbReference>
<feature type="region of interest" description="Disordered" evidence="1">
    <location>
        <begin position="516"/>
        <end position="547"/>
    </location>
</feature>
<name>A0A1W0AAS5_9STRA</name>
<sequence>MAKRTALAVCVMDGEEVLQRSITQILPSMTFREILIAFAAGRFASCVVDTQVKVGDAASKYANMHTEMDEADMHMTFEATLAIVGEIKKIVYLLGVRPTPPVMAPLCDTKTLSNTNNTPYVQRVRSRKQSESSQTSIAKQKILAQVAQIIFENQPPDTKYVHLPSKYTVPNEPPFPDQLQGISLDIALFREWYRKRRLEPDVVAILDALHFVWDLNQFKWDMHLRCLQTFRAIHGHLRVPDRFVVPEDDPRWPKDLAGIHLGHVVHNIRGYGMESKQARSKELEALGFIWDSHEATFQSHLVALRRFKELNGHIKVPQFFCVPQNDDQWPSEFWGLKLGRVVINLRQRLPLLPPSRKQAMDELGMVWCASKKFSWEHRLLGLETYHRYYNHLKVPKSFQIPENDPAWPKETWNMQLGWVVKDLRNKEHTMPLSRKRKLESMGFVWTVHNTANKNSIPTEVPTPTSTPTNTLIQALPSNLIQDNMMMMMTPTNNAAMQASMMHHASLMPAPMAFENHQQQLHHHHHQQQQQQQQQMHQFQVHSRGYNM</sequence>
<organism evidence="3 4">
    <name type="scientific">Thraustotheca clavata</name>
    <dbReference type="NCBI Taxonomy" id="74557"/>
    <lineage>
        <taxon>Eukaryota</taxon>
        <taxon>Sar</taxon>
        <taxon>Stramenopiles</taxon>
        <taxon>Oomycota</taxon>
        <taxon>Saprolegniomycetes</taxon>
        <taxon>Saprolegniales</taxon>
        <taxon>Achlyaceae</taxon>
        <taxon>Thraustotheca</taxon>
    </lineage>
</organism>
<feature type="compositionally biased region" description="Low complexity" evidence="1">
    <location>
        <begin position="527"/>
        <end position="541"/>
    </location>
</feature>
<feature type="domain" description="Helicase-associated" evidence="2">
    <location>
        <begin position="373"/>
        <end position="443"/>
    </location>
</feature>
<gene>
    <name evidence="3" type="ORF">THRCLA_20182</name>
</gene>
<dbReference type="EMBL" id="JNBS01000253">
    <property type="protein sequence ID" value="OQS07298.1"/>
    <property type="molecule type" value="Genomic_DNA"/>
</dbReference>
<evidence type="ECO:0000259" key="2">
    <source>
        <dbReference type="Pfam" id="PF03457"/>
    </source>
</evidence>
<dbReference type="OrthoDB" id="70932at2759"/>